<protein>
    <recommendedName>
        <fullName evidence="3">Immunity 49 family protein</fullName>
    </recommendedName>
</protein>
<dbReference type="InterPro" id="IPR029074">
    <property type="entry name" value="Imm49"/>
</dbReference>
<dbReference type="OrthoDB" id="3476420at2"/>
<proteinExistence type="predicted"/>
<comment type="caution">
    <text evidence="1">The sequence shown here is derived from an EMBL/GenBank/DDBJ whole genome shotgun (WGS) entry which is preliminary data.</text>
</comment>
<reference evidence="1 2" key="1">
    <citation type="submission" date="2018-05" db="EMBL/GenBank/DDBJ databases">
        <title>Evolution of GPA BGCs.</title>
        <authorList>
            <person name="Waglechner N."/>
            <person name="Wright G.D."/>
        </authorList>
    </citation>
    <scope>NUCLEOTIDE SEQUENCE [LARGE SCALE GENOMIC DNA]</scope>
    <source>
        <strain evidence="1 2">DSM 5908</strain>
    </source>
</reference>
<dbReference type="AlphaFoldDB" id="A0A428WQ51"/>
<evidence type="ECO:0008006" key="3">
    <source>
        <dbReference type="Google" id="ProtNLM"/>
    </source>
</evidence>
<keyword evidence="2" id="KW-1185">Reference proteome</keyword>
<gene>
    <name evidence="1" type="ORF">DMA12_14405</name>
</gene>
<dbReference type="Proteomes" id="UP000286716">
    <property type="component" value="Unassembled WGS sequence"/>
</dbReference>
<sequence>MTDDREETAIVRSVSRHPVDEAAAEQDLKILEPALGKLPMVIERSPHSGGLRLAMTSSLEELGFRLIGDPRAAWLDTWEATVHAMQAGAALFLATSRTEGEIEFRYGEATLRRAAVGPNMYGNATMWLDALWLAMICRERPRIDLLASIPPDLLRASTIEYDEFVYSWVGALQTYWTRGEGLVDQILEAMAGTDPAGLRQLDPDAVLQRYYPPIEMFYHLTQRDDARFNDSLYNALVLHRRYWSTEEEHNSPFGYVALGPLAIACLARDAGVTIEVESEYLPANLLAGSWVGEHST</sequence>
<accession>A0A428WQ51</accession>
<dbReference type="EMBL" id="QHHU01000017">
    <property type="protein sequence ID" value="RSM45216.1"/>
    <property type="molecule type" value="Genomic_DNA"/>
</dbReference>
<dbReference type="RefSeq" id="WP_020641261.1">
    <property type="nucleotide sequence ID" value="NZ_QHHU01000017.1"/>
</dbReference>
<name>A0A428WQ51_AMYBA</name>
<organism evidence="1 2">
    <name type="scientific">Amycolatopsis balhimycina DSM 5908</name>
    <dbReference type="NCBI Taxonomy" id="1081091"/>
    <lineage>
        <taxon>Bacteria</taxon>
        <taxon>Bacillati</taxon>
        <taxon>Actinomycetota</taxon>
        <taxon>Actinomycetes</taxon>
        <taxon>Pseudonocardiales</taxon>
        <taxon>Pseudonocardiaceae</taxon>
        <taxon>Amycolatopsis</taxon>
    </lineage>
</organism>
<evidence type="ECO:0000313" key="1">
    <source>
        <dbReference type="EMBL" id="RSM45216.1"/>
    </source>
</evidence>
<dbReference type="Pfam" id="PF15575">
    <property type="entry name" value="Imm49"/>
    <property type="match status" value="1"/>
</dbReference>
<evidence type="ECO:0000313" key="2">
    <source>
        <dbReference type="Proteomes" id="UP000286716"/>
    </source>
</evidence>